<sequence length="101" mass="11600">MLNLLFRVDHGMYCERTFTIGKMMTFSVSTEAMSIITSSGDTFNMLLSRQHNNSWVATVIYEINDSIYHESIYESDKEEAYRTACNFIKGNIDDNAIIKPV</sequence>
<organism evidence="1 2">
    <name type="scientific">Nitrosomonas aestuarii</name>
    <dbReference type="NCBI Taxonomy" id="52441"/>
    <lineage>
        <taxon>Bacteria</taxon>
        <taxon>Pseudomonadati</taxon>
        <taxon>Pseudomonadota</taxon>
        <taxon>Betaproteobacteria</taxon>
        <taxon>Nitrosomonadales</taxon>
        <taxon>Nitrosomonadaceae</taxon>
        <taxon>Nitrosomonas</taxon>
    </lineage>
</organism>
<reference evidence="2" key="1">
    <citation type="submission" date="2016-10" db="EMBL/GenBank/DDBJ databases">
        <authorList>
            <person name="Varghese N."/>
            <person name="Submissions S."/>
        </authorList>
    </citation>
    <scope>NUCLEOTIDE SEQUENCE [LARGE SCALE GENOMIC DNA]</scope>
    <source>
        <strain evidence="2">Nm69</strain>
    </source>
</reference>
<evidence type="ECO:0000313" key="2">
    <source>
        <dbReference type="Proteomes" id="UP000199533"/>
    </source>
</evidence>
<dbReference type="Proteomes" id="UP000199533">
    <property type="component" value="Unassembled WGS sequence"/>
</dbReference>
<dbReference type="AlphaFoldDB" id="A0A1I4FJ77"/>
<protein>
    <submittedName>
        <fullName evidence="1">Uncharacterized protein</fullName>
    </submittedName>
</protein>
<keyword evidence="2" id="KW-1185">Reference proteome</keyword>
<proteinExistence type="predicted"/>
<evidence type="ECO:0000313" key="1">
    <source>
        <dbReference type="EMBL" id="SFL17978.1"/>
    </source>
</evidence>
<accession>A0A1I4FJ77</accession>
<dbReference type="EMBL" id="FOSP01000038">
    <property type="protein sequence ID" value="SFL17978.1"/>
    <property type="molecule type" value="Genomic_DNA"/>
</dbReference>
<gene>
    <name evidence="1" type="ORF">SAMN05216302_103829</name>
</gene>
<name>A0A1I4FJ77_9PROT</name>